<dbReference type="EMBL" id="JAUIZM010000006">
    <property type="protein sequence ID" value="KAK1379282.1"/>
    <property type="molecule type" value="Genomic_DNA"/>
</dbReference>
<reference evidence="2" key="1">
    <citation type="submission" date="2023-02" db="EMBL/GenBank/DDBJ databases">
        <title>Genome of toxic invasive species Heracleum sosnowskyi carries increased number of genes despite the absence of recent whole-genome duplications.</title>
        <authorList>
            <person name="Schelkunov M."/>
            <person name="Shtratnikova V."/>
            <person name="Makarenko M."/>
            <person name="Klepikova A."/>
            <person name="Omelchenko D."/>
            <person name="Novikova G."/>
            <person name="Obukhova E."/>
            <person name="Bogdanov V."/>
            <person name="Penin A."/>
            <person name="Logacheva M."/>
        </authorList>
    </citation>
    <scope>NUCLEOTIDE SEQUENCE</scope>
    <source>
        <strain evidence="2">Hsosn_3</strain>
        <tissue evidence="2">Leaf</tissue>
    </source>
</reference>
<feature type="region of interest" description="Disordered" evidence="1">
    <location>
        <begin position="274"/>
        <end position="306"/>
    </location>
</feature>
<keyword evidence="3" id="KW-1185">Reference proteome</keyword>
<organism evidence="2 3">
    <name type="scientific">Heracleum sosnowskyi</name>
    <dbReference type="NCBI Taxonomy" id="360622"/>
    <lineage>
        <taxon>Eukaryota</taxon>
        <taxon>Viridiplantae</taxon>
        <taxon>Streptophyta</taxon>
        <taxon>Embryophyta</taxon>
        <taxon>Tracheophyta</taxon>
        <taxon>Spermatophyta</taxon>
        <taxon>Magnoliopsida</taxon>
        <taxon>eudicotyledons</taxon>
        <taxon>Gunneridae</taxon>
        <taxon>Pentapetalae</taxon>
        <taxon>asterids</taxon>
        <taxon>campanulids</taxon>
        <taxon>Apiales</taxon>
        <taxon>Apiaceae</taxon>
        <taxon>Apioideae</taxon>
        <taxon>apioid superclade</taxon>
        <taxon>Tordylieae</taxon>
        <taxon>Tordyliinae</taxon>
        <taxon>Heracleum</taxon>
    </lineage>
</organism>
<name>A0AAD8I509_9APIA</name>
<proteinExistence type="predicted"/>
<feature type="compositionally biased region" description="Basic and acidic residues" evidence="1">
    <location>
        <begin position="810"/>
        <end position="825"/>
    </location>
</feature>
<protein>
    <submittedName>
        <fullName evidence="2">Uncharacterized protein</fullName>
    </submittedName>
</protein>
<dbReference type="Proteomes" id="UP001237642">
    <property type="component" value="Unassembled WGS sequence"/>
</dbReference>
<accession>A0AAD8I509</accession>
<gene>
    <name evidence="2" type="ORF">POM88_026026</name>
</gene>
<sequence length="955" mass="104210">MATSSFMNKQTVISGVTFATNNFVVVLDHQELPNEFHVIQDFLTSSSLKYALTEPVSVSFKSVMQVWNTTVFGKGPTGNVLMQFEFNGATHHVTPAVIEEALHLPILGDKVPDIVSDSTIFEFVTKLGSLKIGYSLIYSLVFYYGTFILKALSDRKSDKLGSVCFLRFLQLIFNHLCPNATFEEDVILPICRITENNIKSLVNNDEANGFTGNAFFPDEVRLFLKEKMPTCYGSVSDATGQGQSHLVPDTSIPPKHSKHSTITSTVSQKTVVVKSKKSARSDVSGRQSGSKDFSSTPLTKQKKQGGVQGVLVKIADKVEEVYVKRKLVLRDETASEDDMLISSKFKMHKEVVDIASDDDISIPDEQSNPDPQANPDVGSPDATPSTIVSISDSPAKASPTSRIVEISWEKVGADASKLGFTHPMEKKRKAEEKVFKRQKKLKGSSPQEPEPQCGSAATEDPATQEPVTQSVSEGTAEGMVTQEPFSQRENEDIHIPAPQEPSSQSKDAGKSATVSKEFPDNAQGTSTIPEMKILAPQEPLVANIDACQSNPDSVAPNASGAPNVEPILIQPLSSRPMKAPVTDHQDKLKGIILPDPTDNDDSDDSDDDYDDDEDIEKDQLVTAIKSSLGTNFGSSSTFMAGKASIGKDSIQDFSSPSAIDPAEQLRRHEWENEWYMSDDPVSYPCALDHASYAASLIENEDVKNHLKATTLLSKSLKDEIDSLKAATELMRTDISNSLTKAPTAFQLRVVESHVKSLITEQSHINTRIDSLDSKVTDIQASLSLILNLLSTTDAKKGEKLSQTNCTPDLVLRKNNDDDHTGHDGDDMVLQGGTSDAAMVKSTIQTSQSQSMQSTHVSDSGVRIVRTLVKSQILTEEQILTGDQILMADQILTPGHGQTLSTIPEGNEDVLIENPEDAANLFQKFKTKDGDVVTLYHTDKRVQQLFARKALSISTE</sequence>
<evidence type="ECO:0000313" key="3">
    <source>
        <dbReference type="Proteomes" id="UP001237642"/>
    </source>
</evidence>
<comment type="caution">
    <text evidence="2">The sequence shown here is derived from an EMBL/GenBank/DDBJ whole genome shotgun (WGS) entry which is preliminary data.</text>
</comment>
<feature type="compositionally biased region" description="Polar residues" evidence="1">
    <location>
        <begin position="284"/>
        <end position="299"/>
    </location>
</feature>
<feature type="region of interest" description="Disordered" evidence="1">
    <location>
        <begin position="808"/>
        <end position="831"/>
    </location>
</feature>
<evidence type="ECO:0000256" key="1">
    <source>
        <dbReference type="SAM" id="MobiDB-lite"/>
    </source>
</evidence>
<reference evidence="2" key="2">
    <citation type="submission" date="2023-05" db="EMBL/GenBank/DDBJ databases">
        <authorList>
            <person name="Schelkunov M.I."/>
        </authorList>
    </citation>
    <scope>NUCLEOTIDE SEQUENCE</scope>
    <source>
        <strain evidence="2">Hsosn_3</strain>
        <tissue evidence="2">Leaf</tissue>
    </source>
</reference>
<feature type="region of interest" description="Disordered" evidence="1">
    <location>
        <begin position="359"/>
        <end position="612"/>
    </location>
</feature>
<dbReference type="AlphaFoldDB" id="A0AAD8I509"/>
<feature type="compositionally biased region" description="Acidic residues" evidence="1">
    <location>
        <begin position="597"/>
        <end position="612"/>
    </location>
</feature>
<evidence type="ECO:0000313" key="2">
    <source>
        <dbReference type="EMBL" id="KAK1379282.1"/>
    </source>
</evidence>
<feature type="compositionally biased region" description="Polar residues" evidence="1">
    <location>
        <begin position="382"/>
        <end position="392"/>
    </location>
</feature>